<dbReference type="Proteomes" id="UP000823399">
    <property type="component" value="Unassembled WGS sequence"/>
</dbReference>
<dbReference type="RefSeq" id="XP_041287508.1">
    <property type="nucleotide sequence ID" value="XM_041442221.1"/>
</dbReference>
<evidence type="ECO:0008006" key="5">
    <source>
        <dbReference type="Google" id="ProtNLM"/>
    </source>
</evidence>
<reference evidence="2" key="1">
    <citation type="journal article" date="2020" name="New Phytol.">
        <title>Comparative genomics reveals dynamic genome evolution in host specialist ectomycorrhizal fungi.</title>
        <authorList>
            <person name="Lofgren L.A."/>
            <person name="Nguyen N.H."/>
            <person name="Vilgalys R."/>
            <person name="Ruytinx J."/>
            <person name="Liao H.L."/>
            <person name="Branco S."/>
            <person name="Kuo A."/>
            <person name="LaButti K."/>
            <person name="Lipzen A."/>
            <person name="Andreopoulos W."/>
            <person name="Pangilinan J."/>
            <person name="Riley R."/>
            <person name="Hundley H."/>
            <person name="Na H."/>
            <person name="Barry K."/>
            <person name="Grigoriev I.V."/>
            <person name="Stajich J.E."/>
            <person name="Kennedy P.G."/>
        </authorList>
    </citation>
    <scope>NUCLEOTIDE SEQUENCE</scope>
    <source>
        <strain evidence="2">FC423</strain>
    </source>
</reference>
<dbReference type="OrthoDB" id="2696184at2759"/>
<dbReference type="GeneID" id="64704480"/>
<evidence type="ECO:0000313" key="2">
    <source>
        <dbReference type="EMBL" id="KAG2094388.1"/>
    </source>
</evidence>
<dbReference type="EMBL" id="JABBWM010000079">
    <property type="protein sequence ID" value="KAG2094388.1"/>
    <property type="molecule type" value="Genomic_DNA"/>
</dbReference>
<evidence type="ECO:0000256" key="1">
    <source>
        <dbReference type="SAM" id="Coils"/>
    </source>
</evidence>
<gene>
    <name evidence="2" type="ORF">F5147DRAFT_778992</name>
    <name evidence="3" type="ORF">F5147DRAFT_819928</name>
</gene>
<keyword evidence="4" id="KW-1185">Reference proteome</keyword>
<name>A0A9P7EXE0_9AGAM</name>
<sequence>MNVASTFTNQDSAIDQFLLFIKVVALFNADQHEEAVPLIKVLVTACPNVDSLVHPVMEPGVKAFNGAHYNEAADLLRPHRSHSLRSLGLLFSLQAAGSVSYYVIDIASLTLTISRSFRVGASSQRLGKSADFIADTLVTLFAASGASCQAPSSRCRSQLTCISWKVILWVYLLVREVLTTVKALLHLLRVEHPDDTDENAPLYPLYMTVLSELMPTSFSYRPTSYVPSDKVPTIHAVVTQRKLQPAALDDHIDLLNRALEKLQGIQARLKEKRAIVQESLEFHEALASPACCSLPSEPLG</sequence>
<accession>A0A9P7EXE0</accession>
<keyword evidence="1" id="KW-0175">Coiled coil</keyword>
<dbReference type="EMBL" id="JABBWM010000079">
    <property type="protein sequence ID" value="KAG2094405.1"/>
    <property type="molecule type" value="Genomic_DNA"/>
</dbReference>
<dbReference type="AlphaFoldDB" id="A0A9P7EXE0"/>
<evidence type="ECO:0000313" key="4">
    <source>
        <dbReference type="Proteomes" id="UP000823399"/>
    </source>
</evidence>
<comment type="caution">
    <text evidence="2">The sequence shown here is derived from an EMBL/GenBank/DDBJ whole genome shotgun (WGS) entry which is preliminary data.</text>
</comment>
<evidence type="ECO:0000313" key="3">
    <source>
        <dbReference type="EMBL" id="KAG2094405.1"/>
    </source>
</evidence>
<organism evidence="2 4">
    <name type="scientific">Suillus discolor</name>
    <dbReference type="NCBI Taxonomy" id="1912936"/>
    <lineage>
        <taxon>Eukaryota</taxon>
        <taxon>Fungi</taxon>
        <taxon>Dikarya</taxon>
        <taxon>Basidiomycota</taxon>
        <taxon>Agaricomycotina</taxon>
        <taxon>Agaricomycetes</taxon>
        <taxon>Agaricomycetidae</taxon>
        <taxon>Boletales</taxon>
        <taxon>Suillineae</taxon>
        <taxon>Suillaceae</taxon>
        <taxon>Suillus</taxon>
    </lineage>
</organism>
<feature type="coiled-coil region" evidence="1">
    <location>
        <begin position="248"/>
        <end position="275"/>
    </location>
</feature>
<proteinExistence type="predicted"/>
<protein>
    <recommendedName>
        <fullName evidence="5">COP9 signalosome complex subunit 3</fullName>
    </recommendedName>
</protein>